<accession>A0ABW2U341</accession>
<keyword evidence="3" id="KW-1185">Reference proteome</keyword>
<evidence type="ECO:0000313" key="2">
    <source>
        <dbReference type="EMBL" id="MFC7666861.1"/>
    </source>
</evidence>
<dbReference type="Pfam" id="PF18911">
    <property type="entry name" value="PKD_4"/>
    <property type="match status" value="1"/>
</dbReference>
<dbReference type="Proteomes" id="UP001596513">
    <property type="component" value="Unassembled WGS sequence"/>
</dbReference>
<gene>
    <name evidence="2" type="ORF">ACFQT0_05095</name>
</gene>
<reference evidence="3" key="1">
    <citation type="journal article" date="2019" name="Int. J. Syst. Evol. Microbiol.">
        <title>The Global Catalogue of Microorganisms (GCM) 10K type strain sequencing project: providing services to taxonomists for standard genome sequencing and annotation.</title>
        <authorList>
            <consortium name="The Broad Institute Genomics Platform"/>
            <consortium name="The Broad Institute Genome Sequencing Center for Infectious Disease"/>
            <person name="Wu L."/>
            <person name="Ma J."/>
        </authorList>
    </citation>
    <scope>NUCLEOTIDE SEQUENCE [LARGE SCALE GENOMIC DNA]</scope>
    <source>
        <strain evidence="3">JCM 19635</strain>
    </source>
</reference>
<evidence type="ECO:0000313" key="3">
    <source>
        <dbReference type="Proteomes" id="UP001596513"/>
    </source>
</evidence>
<dbReference type="InterPro" id="IPR000601">
    <property type="entry name" value="PKD_dom"/>
</dbReference>
<dbReference type="EMBL" id="JBHTEK010000001">
    <property type="protein sequence ID" value="MFC7666861.1"/>
    <property type="molecule type" value="Genomic_DNA"/>
</dbReference>
<dbReference type="Pfam" id="PF13585">
    <property type="entry name" value="CHU_C"/>
    <property type="match status" value="1"/>
</dbReference>
<organism evidence="2 3">
    <name type="scientific">Hymenobacter humi</name>
    <dbReference type="NCBI Taxonomy" id="1411620"/>
    <lineage>
        <taxon>Bacteria</taxon>
        <taxon>Pseudomonadati</taxon>
        <taxon>Bacteroidota</taxon>
        <taxon>Cytophagia</taxon>
        <taxon>Cytophagales</taxon>
        <taxon>Hymenobacteraceae</taxon>
        <taxon>Hymenobacter</taxon>
    </lineage>
</organism>
<dbReference type="CDD" id="cd00146">
    <property type="entry name" value="PKD"/>
    <property type="match status" value="1"/>
</dbReference>
<evidence type="ECO:0000259" key="1">
    <source>
        <dbReference type="PROSITE" id="PS50093"/>
    </source>
</evidence>
<protein>
    <submittedName>
        <fullName evidence="2">Gliding motility-associated C-terminal domain-containing protein</fullName>
    </submittedName>
</protein>
<sequence length="213" mass="22989">MGVSGSAATGFVFTPPANFSGAVSLTYTVTRGGCTATATRRISVAVPPTLQASWQPVACPETRLAPLTLRFAVASSSGSAAPSVVWDFGDGSQSTEISPTHTYATPGLYQPRVLVRYNQDRCDITVNAPPVEVKARNIPNIITPNGDGQNQTFKIGPDCVPRLQVFSRWGQNVFESAAYHDEWNAHGQPAGVYYYLLSYPDGHRLKGWVEVVR</sequence>
<proteinExistence type="predicted"/>
<name>A0ABW2U341_9BACT</name>
<comment type="caution">
    <text evidence="2">The sequence shown here is derived from an EMBL/GenBank/DDBJ whole genome shotgun (WGS) entry which is preliminary data.</text>
</comment>
<feature type="domain" description="PKD" evidence="1">
    <location>
        <begin position="52"/>
        <end position="115"/>
    </location>
</feature>
<dbReference type="Gene3D" id="2.60.40.10">
    <property type="entry name" value="Immunoglobulins"/>
    <property type="match status" value="1"/>
</dbReference>
<dbReference type="PROSITE" id="PS50093">
    <property type="entry name" value="PKD"/>
    <property type="match status" value="1"/>
</dbReference>
<dbReference type="RefSeq" id="WP_380200922.1">
    <property type="nucleotide sequence ID" value="NZ_JBHTEK010000001.1"/>
</dbReference>
<dbReference type="InterPro" id="IPR035986">
    <property type="entry name" value="PKD_dom_sf"/>
</dbReference>
<dbReference type="InterPro" id="IPR013783">
    <property type="entry name" value="Ig-like_fold"/>
</dbReference>
<dbReference type="SUPFAM" id="SSF49299">
    <property type="entry name" value="PKD domain"/>
    <property type="match status" value="1"/>
</dbReference>